<gene>
    <name evidence="1" type="ORF">GALL_491170</name>
</gene>
<organism evidence="1">
    <name type="scientific">mine drainage metagenome</name>
    <dbReference type="NCBI Taxonomy" id="410659"/>
    <lineage>
        <taxon>unclassified sequences</taxon>
        <taxon>metagenomes</taxon>
        <taxon>ecological metagenomes</taxon>
    </lineage>
</organism>
<proteinExistence type="predicted"/>
<name>A0A1J5PVG3_9ZZZZ</name>
<dbReference type="EMBL" id="MLJW01004815">
    <property type="protein sequence ID" value="OIQ69283.1"/>
    <property type="molecule type" value="Genomic_DNA"/>
</dbReference>
<reference evidence="1" key="1">
    <citation type="submission" date="2016-10" db="EMBL/GenBank/DDBJ databases">
        <title>Sequence of Gallionella enrichment culture.</title>
        <authorList>
            <person name="Poehlein A."/>
            <person name="Muehling M."/>
            <person name="Daniel R."/>
        </authorList>
    </citation>
    <scope>NUCLEOTIDE SEQUENCE</scope>
</reference>
<evidence type="ECO:0000313" key="1">
    <source>
        <dbReference type="EMBL" id="OIQ69283.1"/>
    </source>
</evidence>
<accession>A0A1J5PVG3</accession>
<protein>
    <submittedName>
        <fullName evidence="1">Uncharacterized protein</fullName>
    </submittedName>
</protein>
<dbReference type="AlphaFoldDB" id="A0A1J5PVG3"/>
<sequence>MQLGYPLVITPEKSREILCQVLFVGLCQGADNAKIKRDVTPKCGRLDTDLDIAGMHVCMEKSIPKNLGKENRDTIARQFGNIHASRTQPINLVDRNTLHALHDHDVGHAIVPEHLGNQNQVKIGHVAPQLCRTGGLTHQVQLIVQVLVKLGHHFARLEPFAVIGQTVDPASHHSHQVQVFVDGRQHARTQHFDGNFTMLSAAVLEYGKVHLGDRGAGDWLALKRHKNVVHLFLESFLDDGNGHLARKRRHPILQHRQFIGDVDRQQVASRRQHLAELDKYRTQTLQRLTDTLSTGCRQVASRRQQTCNLLEKRAFQVSEYQLIKTMAQQHPNDENAPKKARHRGVWPGTKVAALATN</sequence>
<comment type="caution">
    <text evidence="1">The sequence shown here is derived from an EMBL/GenBank/DDBJ whole genome shotgun (WGS) entry which is preliminary data.</text>
</comment>